<feature type="compositionally biased region" description="Polar residues" evidence="1">
    <location>
        <begin position="169"/>
        <end position="178"/>
    </location>
</feature>
<feature type="compositionally biased region" description="Polar residues" evidence="1">
    <location>
        <begin position="1"/>
        <end position="12"/>
    </location>
</feature>
<reference evidence="3 4" key="1">
    <citation type="journal article" date="2021" name="Nat. Commun.">
        <title>Incipient diploidization of the medicinal plant Perilla within 10,000 years.</title>
        <authorList>
            <person name="Zhang Y."/>
            <person name="Shen Q."/>
            <person name="Leng L."/>
            <person name="Zhang D."/>
            <person name="Chen S."/>
            <person name="Shi Y."/>
            <person name="Ning Z."/>
            <person name="Chen S."/>
        </authorList>
    </citation>
    <scope>NUCLEOTIDE SEQUENCE [LARGE SCALE GENOMIC DNA]</scope>
    <source>
        <strain evidence="4">cv. PC099</strain>
    </source>
</reference>
<evidence type="ECO:0000313" key="4">
    <source>
        <dbReference type="Proteomes" id="UP001190926"/>
    </source>
</evidence>
<feature type="compositionally biased region" description="Low complexity" evidence="1">
    <location>
        <begin position="104"/>
        <end position="117"/>
    </location>
</feature>
<evidence type="ECO:0000313" key="3">
    <source>
        <dbReference type="EMBL" id="KAH6831226.1"/>
    </source>
</evidence>
<feature type="compositionally biased region" description="Polar residues" evidence="1">
    <location>
        <begin position="147"/>
        <end position="162"/>
    </location>
</feature>
<dbReference type="EMBL" id="SDAM02000091">
    <property type="protein sequence ID" value="KAH6831226.1"/>
    <property type="molecule type" value="Genomic_DNA"/>
</dbReference>
<dbReference type="PANTHER" id="PTHR33349">
    <property type="entry name" value="EMB|CAB62594.1"/>
    <property type="match status" value="1"/>
</dbReference>
<feature type="region of interest" description="Disordered" evidence="1">
    <location>
        <begin position="1"/>
        <end position="178"/>
    </location>
</feature>
<feature type="compositionally biased region" description="Polar residues" evidence="1">
    <location>
        <begin position="43"/>
        <end position="68"/>
    </location>
</feature>
<dbReference type="PANTHER" id="PTHR33349:SF20">
    <property type="entry name" value="CHROMO DOMAIN CEC-LIKE PROTEIN"/>
    <property type="match status" value="1"/>
</dbReference>
<organism evidence="3 4">
    <name type="scientific">Perilla frutescens var. hirtella</name>
    <name type="common">Perilla citriodora</name>
    <name type="synonym">Perilla setoyensis</name>
    <dbReference type="NCBI Taxonomy" id="608512"/>
    <lineage>
        <taxon>Eukaryota</taxon>
        <taxon>Viridiplantae</taxon>
        <taxon>Streptophyta</taxon>
        <taxon>Embryophyta</taxon>
        <taxon>Tracheophyta</taxon>
        <taxon>Spermatophyta</taxon>
        <taxon>Magnoliopsida</taxon>
        <taxon>eudicotyledons</taxon>
        <taxon>Gunneridae</taxon>
        <taxon>Pentapetalae</taxon>
        <taxon>asterids</taxon>
        <taxon>lamiids</taxon>
        <taxon>Lamiales</taxon>
        <taxon>Lamiaceae</taxon>
        <taxon>Nepetoideae</taxon>
        <taxon>Elsholtzieae</taxon>
        <taxon>Perilla</taxon>
    </lineage>
</organism>
<feature type="compositionally biased region" description="Basic and acidic residues" evidence="1">
    <location>
        <begin position="14"/>
        <end position="25"/>
    </location>
</feature>
<evidence type="ECO:0000256" key="1">
    <source>
        <dbReference type="SAM" id="MobiDB-lite"/>
    </source>
</evidence>
<dbReference type="Proteomes" id="UP001190926">
    <property type="component" value="Unassembled WGS sequence"/>
</dbReference>
<comment type="caution">
    <text evidence="3">The sequence shown here is derived from an EMBL/GenBank/DDBJ whole genome shotgun (WGS) entry which is preliminary data.</text>
</comment>
<name>A0AAD4JCE6_PERFH</name>
<feature type="compositionally biased region" description="Basic and acidic residues" evidence="1">
    <location>
        <begin position="337"/>
        <end position="354"/>
    </location>
</feature>
<evidence type="ECO:0000259" key="2">
    <source>
        <dbReference type="Pfam" id="PF07839"/>
    </source>
</evidence>
<sequence length="409" mass="44660">MQAPRTDNNQMATRRRDTFPGKEKTPSSPKTGTAKIRGAVNKISKTIVSTVPQKQTRPTAKTTATDVSKLQAKKPASPATAQKPAQARKGPLDNKTLNPTPKTRVAAVAAAPPRSSSLRGKTAASPKPAVGRSLKPVTKDEGKRRLSTSTTPVSNSRRSSIGTKKKETGTSASATKEQQITSLTTLEKLEDLSLYCVPVPEIQLKDIEYSYLAEAEEKTVQSLSDIEDVVTQDQEPLNFAKIQDEINRADSTVGIAESYPVSEQQDSPLDIKTQELENKYHVEDSSSKRELGHDTNNTNICNKVEKVAGNSHEEVGEEEVKEVEVAAEEQEAAVVSKADESKEIERPAVEKKQEISFPPKQTERTHGKLDSPVSNDVIEETASKLRELRKNKVRALAGAFETVISLQEK</sequence>
<proteinExistence type="predicted"/>
<dbReference type="GO" id="GO:0005516">
    <property type="term" value="F:calmodulin binding"/>
    <property type="evidence" value="ECO:0007669"/>
    <property type="project" value="InterPro"/>
</dbReference>
<feature type="domain" description="Calmodulin-binding" evidence="2">
    <location>
        <begin position="325"/>
        <end position="405"/>
    </location>
</feature>
<keyword evidence="4" id="KW-1185">Reference proteome</keyword>
<accession>A0AAD4JCE6</accession>
<feature type="region of interest" description="Disordered" evidence="1">
    <location>
        <begin position="323"/>
        <end position="375"/>
    </location>
</feature>
<gene>
    <name evidence="3" type="ORF">C2S53_009421</name>
</gene>
<dbReference type="AlphaFoldDB" id="A0AAD4JCE6"/>
<dbReference type="Pfam" id="PF07839">
    <property type="entry name" value="CaM_binding"/>
    <property type="match status" value="1"/>
</dbReference>
<dbReference type="InterPro" id="IPR012417">
    <property type="entry name" value="CaM-bd_dom_pln"/>
</dbReference>
<protein>
    <submittedName>
        <fullName evidence="3">Plant calmodulin-binding protein-like protein</fullName>
    </submittedName>
</protein>